<dbReference type="SUPFAM" id="SSF53098">
    <property type="entry name" value="Ribonuclease H-like"/>
    <property type="match status" value="1"/>
</dbReference>
<dbReference type="Proteomes" id="UP000247932">
    <property type="component" value="Unassembled WGS sequence"/>
</dbReference>
<dbReference type="PANTHER" id="PTHR47515:SF3">
    <property type="entry name" value="INTEGRASE CORE DOMAIN PROTEIN"/>
    <property type="match status" value="1"/>
</dbReference>
<dbReference type="GO" id="GO:0015074">
    <property type="term" value="P:DNA integration"/>
    <property type="evidence" value="ECO:0007669"/>
    <property type="project" value="InterPro"/>
</dbReference>
<organism evidence="2 3">
    <name type="scientific">Gilliamella apicola</name>
    <dbReference type="NCBI Taxonomy" id="1196095"/>
    <lineage>
        <taxon>Bacteria</taxon>
        <taxon>Pseudomonadati</taxon>
        <taxon>Pseudomonadota</taxon>
        <taxon>Gammaproteobacteria</taxon>
        <taxon>Orbales</taxon>
        <taxon>Orbaceae</taxon>
        <taxon>Gilliamella</taxon>
    </lineage>
</organism>
<dbReference type="PROSITE" id="PS50994">
    <property type="entry name" value="INTEGRASE"/>
    <property type="match status" value="1"/>
</dbReference>
<protein>
    <recommendedName>
        <fullName evidence="1">Integrase catalytic domain-containing protein</fullName>
    </recommendedName>
</protein>
<name>A0A2V4DT82_9GAMM</name>
<dbReference type="Pfam" id="PF13683">
    <property type="entry name" value="rve_3"/>
    <property type="match status" value="1"/>
</dbReference>
<proteinExistence type="predicted"/>
<dbReference type="InterPro" id="IPR036397">
    <property type="entry name" value="RNaseH_sf"/>
</dbReference>
<evidence type="ECO:0000259" key="1">
    <source>
        <dbReference type="PROSITE" id="PS50994"/>
    </source>
</evidence>
<gene>
    <name evidence="2" type="ORF">DKK70_16145</name>
</gene>
<dbReference type="Gene3D" id="3.30.420.10">
    <property type="entry name" value="Ribonuclease H-like superfamily/Ribonuclease H"/>
    <property type="match status" value="1"/>
</dbReference>
<evidence type="ECO:0000313" key="3">
    <source>
        <dbReference type="Proteomes" id="UP000247932"/>
    </source>
</evidence>
<dbReference type="AlphaFoldDB" id="A0A2V4DT82"/>
<sequence length="61" mass="7555">MTLGYIKSGNPYQNGYIERFNRTYQTEKLNWYLFKNWEQVRKITELWLEIYNTKKATRSIN</sequence>
<dbReference type="OrthoDB" id="9774685at2"/>
<comment type="caution">
    <text evidence="2">The sequence shown here is derived from an EMBL/GenBank/DDBJ whole genome shotgun (WGS) entry which is preliminary data.</text>
</comment>
<dbReference type="PANTHER" id="PTHR47515">
    <property type="entry name" value="LOW CALCIUM RESPONSE LOCUS PROTEIN T"/>
    <property type="match status" value="1"/>
</dbReference>
<dbReference type="InterPro" id="IPR012337">
    <property type="entry name" value="RNaseH-like_sf"/>
</dbReference>
<keyword evidence="3" id="KW-1185">Reference proteome</keyword>
<reference evidence="2 3" key="1">
    <citation type="submission" date="2018-05" db="EMBL/GenBank/DDBJ databases">
        <title>Reference genomes for bee gut microbiota database.</title>
        <authorList>
            <person name="Ellegaard K.M."/>
        </authorList>
    </citation>
    <scope>NUCLEOTIDE SEQUENCE [LARGE SCALE GENOMIC DNA]</scope>
    <source>
        <strain evidence="2 3">ESL0182</strain>
    </source>
</reference>
<dbReference type="GO" id="GO:0003676">
    <property type="term" value="F:nucleic acid binding"/>
    <property type="evidence" value="ECO:0007669"/>
    <property type="project" value="InterPro"/>
</dbReference>
<dbReference type="InterPro" id="IPR001584">
    <property type="entry name" value="Integrase_cat-core"/>
</dbReference>
<dbReference type="RefSeq" id="WP_110434938.1">
    <property type="nucleotide sequence ID" value="NZ_QGLR01000018.1"/>
</dbReference>
<dbReference type="EMBL" id="QGLR01000018">
    <property type="protein sequence ID" value="PXZ03792.1"/>
    <property type="molecule type" value="Genomic_DNA"/>
</dbReference>
<feature type="domain" description="Integrase catalytic" evidence="1">
    <location>
        <begin position="1"/>
        <end position="61"/>
    </location>
</feature>
<evidence type="ECO:0000313" key="2">
    <source>
        <dbReference type="EMBL" id="PXZ03792.1"/>
    </source>
</evidence>
<accession>A0A2V4DT82</accession>